<proteinExistence type="predicted"/>
<evidence type="ECO:0000256" key="1">
    <source>
        <dbReference type="PROSITE-ProRule" id="PRU00339"/>
    </source>
</evidence>
<feature type="signal peptide" evidence="2">
    <location>
        <begin position="1"/>
        <end position="25"/>
    </location>
</feature>
<reference evidence="3 4" key="1">
    <citation type="submission" date="2021-01" db="EMBL/GenBank/DDBJ databases">
        <title>Genome sequence of Shewanella schlegeliana JCM 11561.</title>
        <authorList>
            <person name="Zhang H."/>
            <person name="Li C."/>
        </authorList>
    </citation>
    <scope>NUCLEOTIDE SEQUENCE [LARGE SCALE GENOMIC DNA]</scope>
    <source>
        <strain evidence="3 4">JCM 11561</strain>
    </source>
</reference>
<feature type="repeat" description="TPR" evidence="1">
    <location>
        <begin position="50"/>
        <end position="83"/>
    </location>
</feature>
<accession>A0ABS1T068</accession>
<feature type="chain" id="PRO_5045560106" evidence="2">
    <location>
        <begin position="26"/>
        <end position="266"/>
    </location>
</feature>
<evidence type="ECO:0000313" key="4">
    <source>
        <dbReference type="Proteomes" id="UP000604898"/>
    </source>
</evidence>
<protein>
    <submittedName>
        <fullName evidence="3">Type IV pilus biogenesis/stability protein PilW</fullName>
    </submittedName>
</protein>
<evidence type="ECO:0000256" key="2">
    <source>
        <dbReference type="SAM" id="SignalP"/>
    </source>
</evidence>
<name>A0ABS1T068_9GAMM</name>
<feature type="repeat" description="TPR" evidence="1">
    <location>
        <begin position="154"/>
        <end position="187"/>
    </location>
</feature>
<dbReference type="InterPro" id="IPR019734">
    <property type="entry name" value="TPR_rpt"/>
</dbReference>
<dbReference type="InterPro" id="IPR037919">
    <property type="entry name" value="OGT"/>
</dbReference>
<dbReference type="SMART" id="SM00028">
    <property type="entry name" value="TPR"/>
    <property type="match status" value="4"/>
</dbReference>
<dbReference type="InterPro" id="IPR011990">
    <property type="entry name" value="TPR-like_helical_dom_sf"/>
</dbReference>
<dbReference type="EMBL" id="JAESVD010000007">
    <property type="protein sequence ID" value="MBL4914079.1"/>
    <property type="molecule type" value="Genomic_DNA"/>
</dbReference>
<dbReference type="Pfam" id="PF13424">
    <property type="entry name" value="TPR_12"/>
    <property type="match status" value="1"/>
</dbReference>
<evidence type="ECO:0000313" key="3">
    <source>
        <dbReference type="EMBL" id="MBL4914079.1"/>
    </source>
</evidence>
<comment type="caution">
    <text evidence="3">The sequence shown here is derived from an EMBL/GenBank/DDBJ whole genome shotgun (WGS) entry which is preliminary data.</text>
</comment>
<sequence length="266" mass="29942">MDLRMNQRKVVLPLVLILSSMMTTGCVTQDTYAGTDTPVSERKIDKVAAARQRVQLGLTYLQKGNSEQAKANLDRALAFAPNLEEVHIAFAYYYQSVGELEKTERAYREATRASDATGDSYNNFGAFLCQQGKYAESEKMFLKAVDQPLYTRSASTYENLGICSRKAGQVSKAQKYFAMALKYDPRRRTSLIELTEIDYEQGRFIEAREQLSRFHRVAAESAGSLALGIKIEQGLKDDEAVKRFGILLLAKFPQSVQAKEYRASMH</sequence>
<dbReference type="Pfam" id="PF13181">
    <property type="entry name" value="TPR_8"/>
    <property type="match status" value="1"/>
</dbReference>
<dbReference type="NCBIfam" id="TIGR02521">
    <property type="entry name" value="type_IV_pilW"/>
    <property type="match status" value="1"/>
</dbReference>
<dbReference type="PANTHER" id="PTHR44366:SF1">
    <property type="entry name" value="UDP-N-ACETYLGLUCOSAMINE--PEPTIDE N-ACETYLGLUCOSAMINYLTRANSFERASE 110 KDA SUBUNIT"/>
    <property type="match status" value="1"/>
</dbReference>
<organism evidence="3 4">
    <name type="scientific">Shewanella schlegeliana</name>
    <dbReference type="NCBI Taxonomy" id="190308"/>
    <lineage>
        <taxon>Bacteria</taxon>
        <taxon>Pseudomonadati</taxon>
        <taxon>Pseudomonadota</taxon>
        <taxon>Gammaproteobacteria</taxon>
        <taxon>Alteromonadales</taxon>
        <taxon>Shewanellaceae</taxon>
        <taxon>Shewanella</taxon>
    </lineage>
</organism>
<dbReference type="PROSITE" id="PS50005">
    <property type="entry name" value="TPR"/>
    <property type="match status" value="2"/>
</dbReference>
<dbReference type="SUPFAM" id="SSF48452">
    <property type="entry name" value="TPR-like"/>
    <property type="match status" value="1"/>
</dbReference>
<dbReference type="PANTHER" id="PTHR44366">
    <property type="entry name" value="UDP-N-ACETYLGLUCOSAMINE--PEPTIDE N-ACETYLGLUCOSAMINYLTRANSFERASE 110 KDA SUBUNIT"/>
    <property type="match status" value="1"/>
</dbReference>
<keyword evidence="4" id="KW-1185">Reference proteome</keyword>
<dbReference type="PROSITE" id="PS51257">
    <property type="entry name" value="PROKAR_LIPOPROTEIN"/>
    <property type="match status" value="1"/>
</dbReference>
<keyword evidence="1" id="KW-0802">TPR repeat</keyword>
<gene>
    <name evidence="3" type="primary">pilW</name>
    <name evidence="3" type="ORF">JMA39_13225</name>
</gene>
<keyword evidence="2" id="KW-0732">Signal</keyword>
<dbReference type="Gene3D" id="1.25.40.10">
    <property type="entry name" value="Tetratricopeptide repeat domain"/>
    <property type="match status" value="1"/>
</dbReference>
<dbReference type="InterPro" id="IPR013360">
    <property type="entry name" value="Pilus_4_PilW"/>
</dbReference>
<dbReference type="Proteomes" id="UP000604898">
    <property type="component" value="Unassembled WGS sequence"/>
</dbReference>